<name>A0A1E5L694_9FIRM</name>
<sequence length="195" mass="21323">MDLKGNMTPMRWLVLLGAVGMVLLIVVADFNVSQSLPKETSELLSTPSKLTIDTAGMREYEELYEKKLEIILEKVAGVGQVSVMVNIDSTEEVVLGSNIRSTKRNTDETDRQGGNRKVTELTEDNQIVILRGNNGGETPVVMKKLKPNIRGVIVVAEGASNIRTHAVLSEAVQRALNVGANKISILPMNTNEKRP</sequence>
<dbReference type="NCBIfam" id="TIGR02830">
    <property type="entry name" value="spore_III_AG"/>
    <property type="match status" value="1"/>
</dbReference>
<protein>
    <submittedName>
        <fullName evidence="1">Stage III sporulation protein AG</fullName>
    </submittedName>
</protein>
<evidence type="ECO:0000313" key="1">
    <source>
        <dbReference type="EMBL" id="OEH85655.1"/>
    </source>
</evidence>
<accession>A0A1E5L694</accession>
<organism evidence="1 2">
    <name type="scientific">Desulfuribacillus stibiiarsenatis</name>
    <dbReference type="NCBI Taxonomy" id="1390249"/>
    <lineage>
        <taxon>Bacteria</taxon>
        <taxon>Bacillati</taxon>
        <taxon>Bacillota</taxon>
        <taxon>Desulfuribacillia</taxon>
        <taxon>Desulfuribacillales</taxon>
        <taxon>Desulfuribacillaceae</taxon>
        <taxon>Desulfuribacillus</taxon>
    </lineage>
</organism>
<dbReference type="Proteomes" id="UP000095255">
    <property type="component" value="Unassembled WGS sequence"/>
</dbReference>
<reference evidence="1 2" key="1">
    <citation type="submission" date="2016-09" db="EMBL/GenBank/DDBJ databases">
        <title>Desulfuribacillus arsenicus sp. nov., an obligately anaerobic, dissimilatory arsenic- and antimonate-reducing bacterium isolated from anoxic sediments.</title>
        <authorList>
            <person name="Abin C.A."/>
            <person name="Hollibaugh J.T."/>
        </authorList>
    </citation>
    <scope>NUCLEOTIDE SEQUENCE [LARGE SCALE GENOMIC DNA]</scope>
    <source>
        <strain evidence="1 2">MLFW-2</strain>
    </source>
</reference>
<gene>
    <name evidence="1" type="ORF">BHU72_02330</name>
</gene>
<dbReference type="OrthoDB" id="2381602at2"/>
<proteinExistence type="predicted"/>
<keyword evidence="2" id="KW-1185">Reference proteome</keyword>
<comment type="caution">
    <text evidence="1">The sequence shown here is derived from an EMBL/GenBank/DDBJ whole genome shotgun (WGS) entry which is preliminary data.</text>
</comment>
<evidence type="ECO:0000313" key="2">
    <source>
        <dbReference type="Proteomes" id="UP000095255"/>
    </source>
</evidence>
<dbReference type="AlphaFoldDB" id="A0A1E5L694"/>
<dbReference type="EMBL" id="MJAT01000012">
    <property type="protein sequence ID" value="OEH85655.1"/>
    <property type="molecule type" value="Genomic_DNA"/>
</dbReference>
<dbReference type="InterPro" id="IPR014195">
    <property type="entry name" value="Spore_III_AG"/>
</dbReference>
<dbReference type="STRING" id="1390249.BHU72_02330"/>
<dbReference type="RefSeq" id="WP_069701739.1">
    <property type="nucleotide sequence ID" value="NZ_MJAT01000012.1"/>
</dbReference>